<comment type="caution">
    <text evidence="2">The sequence shown here is derived from an EMBL/GenBank/DDBJ whole genome shotgun (WGS) entry which is preliminary data.</text>
</comment>
<dbReference type="InterPro" id="IPR052965">
    <property type="entry name" value="Pigment-catalase-like"/>
</dbReference>
<evidence type="ECO:0008006" key="4">
    <source>
        <dbReference type="Google" id="ProtNLM"/>
    </source>
</evidence>
<dbReference type="OrthoDB" id="1001765at2759"/>
<dbReference type="Proteomes" id="UP001165190">
    <property type="component" value="Unassembled WGS sequence"/>
</dbReference>
<keyword evidence="1" id="KW-0732">Signal</keyword>
<evidence type="ECO:0000313" key="3">
    <source>
        <dbReference type="Proteomes" id="UP001165190"/>
    </source>
</evidence>
<dbReference type="Pfam" id="PF13668">
    <property type="entry name" value="Ferritin_2"/>
    <property type="match status" value="1"/>
</dbReference>
<accession>A0A9W7JJ33</accession>
<sequence length="317" mass="34006">MAKTCLLSSTAIVFISLSVISLLPSAFSADFSDGYKKSPVPKCDLDLLEFPLNLEYLEAEFFLYGALGHGLDKVAPYLAEGGPSPIGAKKANLDTITNDIILQFAYQEVGHLKAIKKTVKGFPRPQLDLSASLFAKVIDKAFGKPLNPPFDPYANSINFLIASYLIPYVGLTGYVGANPKLQGAISKRLVAGLLGVESGQDAVIRGLLYEHAAENVSPYQFVVAEFTNRISNLRNSLGHTDRKDEGLIVPIDFGAEGKVVGNVLAGDQFSVAFDRTPEEILRIVYGSGNESVPGGFFPKGGNGSIAKSHLHSANGYY</sequence>
<evidence type="ECO:0000313" key="2">
    <source>
        <dbReference type="EMBL" id="GMJ14057.1"/>
    </source>
</evidence>
<dbReference type="PANTHER" id="PTHR31694:SF12">
    <property type="entry name" value="DESICCATION-LIKE PROTEIN"/>
    <property type="match status" value="1"/>
</dbReference>
<feature type="signal peptide" evidence="1">
    <location>
        <begin position="1"/>
        <end position="28"/>
    </location>
</feature>
<dbReference type="PANTHER" id="PTHR31694">
    <property type="entry name" value="DESICCATION-LIKE PROTEIN"/>
    <property type="match status" value="1"/>
</dbReference>
<name>A0A9W7JJ33_HIBTR</name>
<protein>
    <recommendedName>
        <fullName evidence="4">Desiccation-related protein PCC13-62</fullName>
    </recommendedName>
</protein>
<dbReference type="AlphaFoldDB" id="A0A9W7JJ33"/>
<reference evidence="2" key="1">
    <citation type="submission" date="2023-05" db="EMBL/GenBank/DDBJ databases">
        <title>Genome and transcriptome analyses reveal genes involved in the formation of fine ridges on petal epidermal cells in Hibiscus trionum.</title>
        <authorList>
            <person name="Koshimizu S."/>
            <person name="Masuda S."/>
            <person name="Ishii T."/>
            <person name="Shirasu K."/>
            <person name="Hoshino A."/>
            <person name="Arita M."/>
        </authorList>
    </citation>
    <scope>NUCLEOTIDE SEQUENCE</scope>
    <source>
        <strain evidence="2">Hamamatsu line</strain>
    </source>
</reference>
<dbReference type="EMBL" id="BSYR01000068">
    <property type="protein sequence ID" value="GMJ14057.1"/>
    <property type="molecule type" value="Genomic_DNA"/>
</dbReference>
<keyword evidence="3" id="KW-1185">Reference proteome</keyword>
<feature type="chain" id="PRO_5040996152" description="Desiccation-related protein PCC13-62" evidence="1">
    <location>
        <begin position="29"/>
        <end position="317"/>
    </location>
</feature>
<gene>
    <name evidence="2" type="ORF">HRI_005074900</name>
</gene>
<organism evidence="2 3">
    <name type="scientific">Hibiscus trionum</name>
    <name type="common">Flower of an hour</name>
    <dbReference type="NCBI Taxonomy" id="183268"/>
    <lineage>
        <taxon>Eukaryota</taxon>
        <taxon>Viridiplantae</taxon>
        <taxon>Streptophyta</taxon>
        <taxon>Embryophyta</taxon>
        <taxon>Tracheophyta</taxon>
        <taxon>Spermatophyta</taxon>
        <taxon>Magnoliopsida</taxon>
        <taxon>eudicotyledons</taxon>
        <taxon>Gunneridae</taxon>
        <taxon>Pentapetalae</taxon>
        <taxon>rosids</taxon>
        <taxon>malvids</taxon>
        <taxon>Malvales</taxon>
        <taxon>Malvaceae</taxon>
        <taxon>Malvoideae</taxon>
        <taxon>Hibiscus</taxon>
    </lineage>
</organism>
<evidence type="ECO:0000256" key="1">
    <source>
        <dbReference type="SAM" id="SignalP"/>
    </source>
</evidence>
<proteinExistence type="predicted"/>